<dbReference type="KEGG" id="vg:77924388"/>
<dbReference type="GeneID" id="77924388"/>
<evidence type="ECO:0000313" key="2">
    <source>
        <dbReference type="Proteomes" id="UP000423482"/>
    </source>
</evidence>
<sequence>MPQTDFTTRKFEPSQIFKARLGHIANTIGPVLKAVDLADLRVDTLGIKVHKMPTFMEVEVHSARKSHGIATFRMPIDRGRVDDDFILNIALVIATLEETWK</sequence>
<organism evidence="1 2">
    <name type="scientific">Gordonia phage Forza</name>
    <dbReference type="NCBI Taxonomy" id="2571247"/>
    <lineage>
        <taxon>Viruses</taxon>
        <taxon>Duplodnaviria</taxon>
        <taxon>Heunggongvirae</taxon>
        <taxon>Uroviricota</taxon>
        <taxon>Caudoviricetes</taxon>
        <taxon>Forzavirus</taxon>
        <taxon>Forzavirus forza</taxon>
    </lineage>
</organism>
<dbReference type="EMBL" id="MK814760">
    <property type="protein sequence ID" value="QGT55013.1"/>
    <property type="molecule type" value="Genomic_DNA"/>
</dbReference>
<dbReference type="RefSeq" id="YP_010648900.1">
    <property type="nucleotide sequence ID" value="NC_070763.1"/>
</dbReference>
<accession>A0A650EY51</accession>
<evidence type="ECO:0000313" key="1">
    <source>
        <dbReference type="EMBL" id="QGT55013.1"/>
    </source>
</evidence>
<dbReference type="Proteomes" id="UP000423482">
    <property type="component" value="Segment"/>
</dbReference>
<reference evidence="1 2" key="1">
    <citation type="submission" date="2019-04" db="EMBL/GenBank/DDBJ databases">
        <authorList>
            <person name="Pope W.H."/>
            <person name="Garlena R.A."/>
            <person name="Russell D.A."/>
            <person name="Jacobs-Sera D."/>
            <person name="Hatfull G.F."/>
        </authorList>
    </citation>
    <scope>NUCLEOTIDE SEQUENCE [LARGE SCALE GENOMIC DNA]</scope>
</reference>
<proteinExistence type="predicted"/>
<protein>
    <submittedName>
        <fullName evidence="1">Uncharacterized protein</fullName>
    </submittedName>
</protein>
<name>A0A650EY51_9CAUD</name>
<gene>
    <name evidence="1" type="primary">20</name>
    <name evidence="1" type="ORF">SEA_FORZA_20</name>
</gene>
<keyword evidence="2" id="KW-1185">Reference proteome</keyword>